<evidence type="ECO:0000256" key="8">
    <source>
        <dbReference type="HAMAP-Rule" id="MF_00165"/>
    </source>
</evidence>
<comment type="similarity">
    <text evidence="8">Belongs to the thymidylate kinase family.</text>
</comment>
<keyword evidence="8" id="KW-0808">Transferase</keyword>
<dbReference type="HAMAP" id="MF_00952">
    <property type="entry name" value="Topoisom_1_prok"/>
    <property type="match status" value="1"/>
</dbReference>
<evidence type="ECO:0000256" key="6">
    <source>
        <dbReference type="ARBA" id="ARBA00023125"/>
    </source>
</evidence>
<feature type="active site" description="O-(5'-phospho-DNA)-tyrosine intermediate" evidence="9">
    <location>
        <position position="321"/>
    </location>
</feature>
<comment type="similarity">
    <text evidence="2 9">Belongs to the type IA topoisomerase family.</text>
</comment>
<dbReference type="PANTHER" id="PTHR42785">
    <property type="entry name" value="DNA TOPOISOMERASE, TYPE IA, CORE"/>
    <property type="match status" value="1"/>
</dbReference>
<feature type="compositionally biased region" description="Low complexity" evidence="10">
    <location>
        <begin position="654"/>
        <end position="664"/>
    </location>
</feature>
<comment type="catalytic activity">
    <reaction evidence="1 9">
        <text>ATP-independent breakage of single-stranded DNA, followed by passage and rejoining.</text>
        <dbReference type="EC" id="5.6.2.1"/>
    </reaction>
</comment>
<feature type="site" description="Interaction with DNA" evidence="9">
    <location>
        <position position="154"/>
    </location>
</feature>
<dbReference type="Gene3D" id="3.40.50.140">
    <property type="match status" value="1"/>
</dbReference>
<dbReference type="PANTHER" id="PTHR42785:SF1">
    <property type="entry name" value="DNA TOPOISOMERASE"/>
    <property type="match status" value="1"/>
</dbReference>
<dbReference type="SUPFAM" id="SSF56712">
    <property type="entry name" value="Prokaryotic type I DNA topoisomerase"/>
    <property type="match status" value="1"/>
</dbReference>
<feature type="binding site" evidence="8">
    <location>
        <begin position="935"/>
        <end position="942"/>
    </location>
    <ligand>
        <name>ATP</name>
        <dbReference type="ChEBI" id="CHEBI:30616"/>
    </ligand>
</feature>
<feature type="domain" description="Toprim" evidence="11">
    <location>
        <begin position="5"/>
        <end position="128"/>
    </location>
</feature>
<reference evidence="14" key="1">
    <citation type="journal article" date="2019" name="Int. J. Syst. Evol. Microbiol.">
        <title>The Global Catalogue of Microorganisms (GCM) 10K type strain sequencing project: providing services to taxonomists for standard genome sequencing and annotation.</title>
        <authorList>
            <consortium name="The Broad Institute Genomics Platform"/>
            <consortium name="The Broad Institute Genome Sequencing Center for Infectious Disease"/>
            <person name="Wu L."/>
            <person name="Ma J."/>
        </authorList>
    </citation>
    <scope>NUCLEOTIDE SEQUENCE [LARGE SCALE GENOMIC DNA]</scope>
    <source>
        <strain evidence="14">NBRC 109019</strain>
    </source>
</reference>
<dbReference type="InterPro" id="IPR005733">
    <property type="entry name" value="TopoI_bac-type"/>
</dbReference>
<dbReference type="Gene3D" id="3.40.50.300">
    <property type="entry name" value="P-loop containing nucleotide triphosphate hydrolases"/>
    <property type="match status" value="1"/>
</dbReference>
<dbReference type="InterPro" id="IPR013824">
    <property type="entry name" value="Topo_IA_cen_sub1"/>
</dbReference>
<dbReference type="Proteomes" id="UP001321477">
    <property type="component" value="Chromosome"/>
</dbReference>
<feature type="site" description="Interaction with DNA" evidence="9">
    <location>
        <position position="323"/>
    </location>
</feature>
<dbReference type="Gene3D" id="1.10.460.10">
    <property type="entry name" value="Topoisomerase I, domain 2"/>
    <property type="match status" value="1"/>
</dbReference>
<dbReference type="SMART" id="SM00436">
    <property type="entry name" value="TOP1Bc"/>
    <property type="match status" value="1"/>
</dbReference>
<feature type="compositionally biased region" description="Low complexity" evidence="10">
    <location>
        <begin position="1084"/>
        <end position="1111"/>
    </location>
</feature>
<keyword evidence="8" id="KW-0547">Nucleotide-binding</keyword>
<feature type="site" description="Interaction with DNA" evidence="9">
    <location>
        <position position="169"/>
    </location>
</feature>
<evidence type="ECO:0000256" key="1">
    <source>
        <dbReference type="ARBA" id="ARBA00000213"/>
    </source>
</evidence>
<feature type="compositionally biased region" description="Basic and acidic residues" evidence="10">
    <location>
        <begin position="688"/>
        <end position="704"/>
    </location>
</feature>
<dbReference type="PROSITE" id="PS00396">
    <property type="entry name" value="TOPO_IA_1"/>
    <property type="match status" value="1"/>
</dbReference>
<dbReference type="CDD" id="cd03363">
    <property type="entry name" value="TOPRIM_TopoIA_TopoI"/>
    <property type="match status" value="1"/>
</dbReference>
<dbReference type="NCBIfam" id="TIGR00041">
    <property type="entry name" value="DTMP_kinase"/>
    <property type="match status" value="1"/>
</dbReference>
<dbReference type="InterPro" id="IPR013497">
    <property type="entry name" value="Topo_IA_cen"/>
</dbReference>
<dbReference type="InterPro" id="IPR023406">
    <property type="entry name" value="Topo_IA_AS"/>
</dbReference>
<feature type="region of interest" description="Disordered" evidence="10">
    <location>
        <begin position="654"/>
        <end position="921"/>
    </location>
</feature>
<dbReference type="PROSITE" id="PS50880">
    <property type="entry name" value="TOPRIM"/>
    <property type="match status" value="1"/>
</dbReference>
<feature type="site" description="Interaction with DNA" evidence="9">
    <location>
        <position position="35"/>
    </location>
</feature>
<dbReference type="Gene3D" id="2.70.20.10">
    <property type="entry name" value="Topoisomerase I, domain 3"/>
    <property type="match status" value="1"/>
</dbReference>
<feature type="compositionally biased region" description="Basic residues" evidence="10">
    <location>
        <begin position="717"/>
        <end position="727"/>
    </location>
</feature>
<dbReference type="InterPro" id="IPR027417">
    <property type="entry name" value="P-loop_NTPase"/>
</dbReference>
<dbReference type="InterPro" id="IPR039430">
    <property type="entry name" value="Thymidylate_kin-like_dom"/>
</dbReference>
<dbReference type="SMART" id="SM00493">
    <property type="entry name" value="TOPRIM"/>
    <property type="match status" value="1"/>
</dbReference>
<evidence type="ECO:0000313" key="14">
    <source>
        <dbReference type="Proteomes" id="UP001321477"/>
    </source>
</evidence>
<dbReference type="InterPro" id="IPR003601">
    <property type="entry name" value="Topo_IA_2"/>
</dbReference>
<feature type="site" description="Interaction with DNA" evidence="9">
    <location>
        <position position="162"/>
    </location>
</feature>
<feature type="compositionally biased region" description="Basic and acidic residues" evidence="10">
    <location>
        <begin position="832"/>
        <end position="844"/>
    </location>
</feature>
<gene>
    <name evidence="8" type="primary">tmk</name>
    <name evidence="9" type="synonym">topA</name>
    <name evidence="13" type="ORF">GCM10025870_09450</name>
</gene>
<feature type="domain" description="Topo IA-type catalytic" evidence="12">
    <location>
        <begin position="143"/>
        <end position="606"/>
    </location>
</feature>
<comment type="function">
    <text evidence="9">Releases the supercoiling and torsional tension of DNA, which is introduced during the DNA replication and transcription, by transiently cleaving and rejoining one strand of the DNA duplex. Introduces a single-strand break via transesterification at a target site in duplex DNA. The scissile phosphodiester is attacked by the catalytic tyrosine of the enzyme, resulting in the formation of a DNA-(5'-phosphotyrosyl)-enzyme intermediate and the expulsion of a 3'-OH DNA strand. The free DNA strand then undergoes passage around the unbroken strand, thus removing DNA supercoils. Finally, in the religation step, the DNA 3'-OH attacks the covalent intermediate to expel the active-site tyrosine and restore the DNA phosphodiester backbone.</text>
</comment>
<dbReference type="InterPro" id="IPR023405">
    <property type="entry name" value="Topo_IA_core_domain"/>
</dbReference>
<dbReference type="Gene3D" id="1.10.290.10">
    <property type="entry name" value="Topoisomerase I, domain 4"/>
    <property type="match status" value="1"/>
</dbReference>
<keyword evidence="14" id="KW-1185">Reference proteome</keyword>
<keyword evidence="8" id="KW-0418">Kinase</keyword>
<feature type="region of interest" description="Interaction with DNA" evidence="9">
    <location>
        <begin position="177"/>
        <end position="182"/>
    </location>
</feature>
<keyword evidence="3" id="KW-0479">Metal-binding</keyword>
<evidence type="ECO:0000256" key="10">
    <source>
        <dbReference type="SAM" id="MobiDB-lite"/>
    </source>
</evidence>
<evidence type="ECO:0000256" key="5">
    <source>
        <dbReference type="ARBA" id="ARBA00023029"/>
    </source>
</evidence>
<dbReference type="HAMAP" id="MF_00165">
    <property type="entry name" value="Thymidylate_kinase"/>
    <property type="match status" value="1"/>
</dbReference>
<dbReference type="SUPFAM" id="SSF52540">
    <property type="entry name" value="P-loop containing nucleoside triphosphate hydrolases"/>
    <property type="match status" value="1"/>
</dbReference>
<evidence type="ECO:0000259" key="11">
    <source>
        <dbReference type="PROSITE" id="PS50880"/>
    </source>
</evidence>
<protein>
    <recommendedName>
        <fullName evidence="8 9">Multifunctional fusion protein</fullName>
    </recommendedName>
    <domain>
        <recommendedName>
            <fullName evidence="8">Thymidylate kinase</fullName>
            <ecNumber evidence="8">2.7.4.9</ecNumber>
        </recommendedName>
        <alternativeName>
            <fullName evidence="8">dTMP kinase</fullName>
        </alternativeName>
    </domain>
    <domain>
        <recommendedName>
            <fullName evidence="9">DNA topoisomerase 1</fullName>
            <ecNumber evidence="9">5.6.2.1</ecNumber>
        </recommendedName>
        <alternativeName>
            <fullName evidence="9">DNA topoisomerase I</fullName>
        </alternativeName>
    </domain>
</protein>
<dbReference type="PRINTS" id="PR00417">
    <property type="entry name" value="PRTPISMRASEI"/>
</dbReference>
<dbReference type="SMART" id="SM00437">
    <property type="entry name" value="TOP1Ac"/>
    <property type="match status" value="1"/>
</dbReference>
<dbReference type="NCBIfam" id="TIGR01051">
    <property type="entry name" value="topA_bact"/>
    <property type="match status" value="1"/>
</dbReference>
<dbReference type="Pfam" id="PF02223">
    <property type="entry name" value="Thymidylate_kin"/>
    <property type="match status" value="1"/>
</dbReference>
<evidence type="ECO:0000256" key="7">
    <source>
        <dbReference type="ARBA" id="ARBA00023235"/>
    </source>
</evidence>
<dbReference type="Pfam" id="PF01751">
    <property type="entry name" value="Toprim"/>
    <property type="match status" value="1"/>
</dbReference>
<evidence type="ECO:0000256" key="3">
    <source>
        <dbReference type="ARBA" id="ARBA00022723"/>
    </source>
</evidence>
<name>A0ABM8GZF2_9MICO</name>
<evidence type="ECO:0000256" key="2">
    <source>
        <dbReference type="ARBA" id="ARBA00009446"/>
    </source>
</evidence>
<feature type="site" description="Interaction with DNA" evidence="9">
    <location>
        <position position="538"/>
    </location>
</feature>
<keyword evidence="8" id="KW-0067">ATP-binding</keyword>
<feature type="site" description="Interaction with DNA" evidence="9">
    <location>
        <position position="153"/>
    </location>
</feature>
<accession>A0ABM8GZF2</accession>
<evidence type="ECO:0000256" key="4">
    <source>
        <dbReference type="ARBA" id="ARBA00022842"/>
    </source>
</evidence>
<evidence type="ECO:0000313" key="13">
    <source>
        <dbReference type="EMBL" id="BDZ53872.1"/>
    </source>
</evidence>
<dbReference type="InterPro" id="IPR000380">
    <property type="entry name" value="Topo_IA"/>
</dbReference>
<comment type="catalytic activity">
    <reaction evidence="8">
        <text>dTMP + ATP = dTDP + ADP</text>
        <dbReference type="Rhea" id="RHEA:13517"/>
        <dbReference type="ChEBI" id="CHEBI:30616"/>
        <dbReference type="ChEBI" id="CHEBI:58369"/>
        <dbReference type="ChEBI" id="CHEBI:63528"/>
        <dbReference type="ChEBI" id="CHEBI:456216"/>
        <dbReference type="EC" id="2.7.4.9"/>
    </reaction>
</comment>
<feature type="region of interest" description="Disordered" evidence="10">
    <location>
        <begin position="464"/>
        <end position="484"/>
    </location>
</feature>
<dbReference type="InterPro" id="IPR013826">
    <property type="entry name" value="Topo_IA_cen_sub3"/>
</dbReference>
<feature type="compositionally biased region" description="Basic and acidic residues" evidence="10">
    <location>
        <begin position="788"/>
        <end position="815"/>
    </location>
</feature>
<dbReference type="InterPro" id="IPR034149">
    <property type="entry name" value="TOPRIM_TopoI"/>
</dbReference>
<feature type="compositionally biased region" description="Basic and acidic residues" evidence="10">
    <location>
        <begin position="865"/>
        <end position="879"/>
    </location>
</feature>
<feature type="region of interest" description="Disordered" evidence="10">
    <location>
        <begin position="1081"/>
        <end position="1120"/>
    </location>
</feature>
<dbReference type="CDD" id="cd00186">
    <property type="entry name" value="TOP1Ac"/>
    <property type="match status" value="1"/>
</dbReference>
<dbReference type="Pfam" id="PF01131">
    <property type="entry name" value="Topoisom_bac"/>
    <property type="match status" value="1"/>
</dbReference>
<dbReference type="InterPro" id="IPR018094">
    <property type="entry name" value="Thymidylate_kinase"/>
</dbReference>
<comment type="function">
    <text evidence="8">Phosphorylation of dTMP to form dTDP in both de novo and salvage pathways of dTTP synthesis.</text>
</comment>
<feature type="compositionally biased region" description="Basic and acidic residues" evidence="10">
    <location>
        <begin position="464"/>
        <end position="473"/>
    </location>
</feature>
<dbReference type="EC" id="5.6.2.1" evidence="9"/>
<keyword evidence="8" id="KW-0545">Nucleotide biosynthesis</keyword>
<feature type="compositionally biased region" description="Basic and acidic residues" evidence="10">
    <location>
        <begin position="757"/>
        <end position="773"/>
    </location>
</feature>
<keyword evidence="6 9" id="KW-0238">DNA-binding</keyword>
<dbReference type="PROSITE" id="PS52039">
    <property type="entry name" value="TOPO_IA_2"/>
    <property type="match status" value="1"/>
</dbReference>
<evidence type="ECO:0000259" key="12">
    <source>
        <dbReference type="PROSITE" id="PS52039"/>
    </source>
</evidence>
<dbReference type="EC" id="2.7.4.9" evidence="8"/>
<dbReference type="EMBL" id="AP027734">
    <property type="protein sequence ID" value="BDZ53872.1"/>
    <property type="molecule type" value="Genomic_DNA"/>
</dbReference>
<dbReference type="InterPro" id="IPR003602">
    <property type="entry name" value="Topo_IA_DNA-bd_dom"/>
</dbReference>
<dbReference type="InterPro" id="IPR028612">
    <property type="entry name" value="Topoisom_1_IA"/>
</dbReference>
<sequence>MSGAKKLVIVESPTKMKSIAAYLGDGYEVLSSVGHIRDLIEPKNLPAELKKGPLGKFSVDVENGFEPYYVVSDSKKKTVAELKRALKGADELLLATDEDREGEAIAWHLLQELKPKVPVRRMVFHEITKDAILKAKEQTRELDTALVDAQETRRILDRLYGYEVSPVLWRKVGPGLSAGRVQSAATRLVVDRERERLAFVAASYWDLVGRFSKESSSFEAKLVRVGGQRIATGRDFDDAGRLTGKAVVLDEATAHALTAALRDDTVSRRVSKLESKPYSRRPAAPFTTSTLQQESARKLRLSARDTMRVAQSLYENGYITYMRTDSVSLSQQAIQAARTQAVNLYGADSVPDKPRAYAGKSKNAQEAHEAIRPSGEVFRTPSELQSVLRGSEFKLYDLIWKRTVASQMADAKGKTATVTIEVGPTAADAAAPESPTAPVAGTSAEFTASGTVITFRGFLAAYEESRDEERNADESPGEAKLPQLAEGEAVGLAELEAKGHETSPPPRYTEASLVKRLEELGIGRPSTFASIISTIIDRGYVTQRGQALVPSWVAFSVVRLLEEHFGDLVEYDFTAEMEDDLDRIASGEADRVDWLNEFYFGSDRHKGLRQVVDNLGDIDAREINSIAIAEGITLRIGRYGPYLEVVEADAAEGAAAPRQPAGGARARRTHAGEGAGTHRCARPGRPRARAEPRQRQAGRREGRPVRSVRHGTGPRARGIRRPGRGHRRPGDGRGRRGAQAQARDEEGGCRQAPHRVPVQDHADRGGRPRDRAQAARPAARGGRRPGIGRRDHRAERPVRPLPEEGHRHPDPAERGRHLRYRPGRGPGALRAAEVRRAQRLERAQGIRRGPGQRQADQGQGRPFRPVRDRRHDQRHDPACRVRRGHHVRARRRAAADQARQGPGEAAREEGDHREAHDRAREEELVTRGLFVTLEGGDGSGKTTQAERLERWLVGRGRTVVRTREPGGTEVGVEVREIVLHHRGDVAPRAEALLYAADRAHHVATVVRPALARGDVVVQDRYIDSSVAYQGAGRVLDPDEVRRISEWATEGLVPDLTILLDLPWEIARRRLDGARTRYDRLEAEAGSSTSGSARRSSDSPTPSPTGSSSSTPRGRRTRSRT</sequence>
<keyword evidence="4" id="KW-0460">Magnesium</keyword>
<evidence type="ECO:0000256" key="9">
    <source>
        <dbReference type="HAMAP-Rule" id="MF_00952"/>
    </source>
</evidence>
<feature type="compositionally biased region" description="Basic residues" evidence="10">
    <location>
        <begin position="880"/>
        <end position="892"/>
    </location>
</feature>
<keyword evidence="5 9" id="KW-0799">Topoisomerase</keyword>
<dbReference type="InterPro" id="IPR013825">
    <property type="entry name" value="Topo_IA_cen_sub2"/>
</dbReference>
<dbReference type="InterPro" id="IPR006171">
    <property type="entry name" value="TOPRIM_dom"/>
</dbReference>
<feature type="compositionally biased region" description="Basic and acidic residues" evidence="10">
    <location>
        <begin position="905"/>
        <end position="921"/>
    </location>
</feature>
<comment type="subunit">
    <text evidence="9">Monomer.</text>
</comment>
<dbReference type="CDD" id="cd01672">
    <property type="entry name" value="TMPK"/>
    <property type="match status" value="1"/>
</dbReference>
<feature type="site" description="Interaction with DNA" evidence="9">
    <location>
        <position position="157"/>
    </location>
</feature>
<proteinExistence type="inferred from homology"/>
<keyword evidence="7 9" id="KW-0413">Isomerase</keyword>
<organism evidence="13 14">
    <name type="scientific">Agromyces marinus</name>
    <dbReference type="NCBI Taxonomy" id="1389020"/>
    <lineage>
        <taxon>Bacteria</taxon>
        <taxon>Bacillati</taxon>
        <taxon>Actinomycetota</taxon>
        <taxon>Actinomycetes</taxon>
        <taxon>Micrococcales</taxon>
        <taxon>Microbacteriaceae</taxon>
        <taxon>Agromyces</taxon>
    </lineage>
</organism>